<reference evidence="9 10" key="1">
    <citation type="submission" date="2017-06" db="EMBL/GenBank/DDBJ databases">
        <title>Genome Sequencing of the methanotroph Methylovulum psychrotolerants str. HV10-M2 isolated from a high-altitude environment.</title>
        <authorList>
            <person name="Mateos-Rivera A."/>
        </authorList>
    </citation>
    <scope>NUCLEOTIDE SEQUENCE [LARGE SCALE GENOMIC DNA]</scope>
    <source>
        <strain evidence="9 10">HV10_M2</strain>
    </source>
</reference>
<dbReference type="PROSITE" id="PS51462">
    <property type="entry name" value="NUDIX"/>
    <property type="match status" value="1"/>
</dbReference>
<keyword evidence="5" id="KW-0378">Hydrolase</keyword>
<dbReference type="GO" id="GO:0016787">
    <property type="term" value="F:hydrolase activity"/>
    <property type="evidence" value="ECO:0007669"/>
    <property type="project" value="UniProtKB-KW"/>
</dbReference>
<dbReference type="Gene3D" id="3.90.79.10">
    <property type="entry name" value="Nucleoside Triphosphate Pyrophosphohydrolase"/>
    <property type="match status" value="1"/>
</dbReference>
<gene>
    <name evidence="9" type="ORF">CEK71_17525</name>
</gene>
<evidence type="ECO:0000313" key="10">
    <source>
        <dbReference type="Proteomes" id="UP000197019"/>
    </source>
</evidence>
<comment type="cofactor">
    <cofactor evidence="2">
        <name>Mg(2+)</name>
        <dbReference type="ChEBI" id="CHEBI:18420"/>
    </cofactor>
</comment>
<dbReference type="Proteomes" id="UP000197019">
    <property type="component" value="Chromosome"/>
</dbReference>
<dbReference type="AlphaFoldDB" id="A0A1Z4C2H5"/>
<name>A0A1Z4C2H5_9GAMM</name>
<evidence type="ECO:0000259" key="8">
    <source>
        <dbReference type="PROSITE" id="PS51462"/>
    </source>
</evidence>
<dbReference type="PANTHER" id="PTHR11839">
    <property type="entry name" value="UDP/ADP-SUGAR PYROPHOSPHATASE"/>
    <property type="match status" value="1"/>
</dbReference>
<evidence type="ECO:0000313" key="9">
    <source>
        <dbReference type="EMBL" id="ASF47722.1"/>
    </source>
</evidence>
<evidence type="ECO:0000256" key="6">
    <source>
        <dbReference type="ARBA" id="ARBA00032162"/>
    </source>
</evidence>
<keyword evidence="10" id="KW-1185">Reference proteome</keyword>
<dbReference type="InterPro" id="IPR000086">
    <property type="entry name" value="NUDIX_hydrolase_dom"/>
</dbReference>
<sequence>MTKRGPWQILSDKLIYENPWIRIDYHDVITPTGTPGMYATVDFKNWAIGIIPIDSEGNTYIVGQYRFPLEEYSWEIPEGGGNKAATVLASAQRELAEETGISAENWEMIYEFNTSNSITNERAYIYLATGLSFGEAEPEETEELVVKKIPFSELLAMVYRNEVKDSLTVIGVLIAAKKLGLA</sequence>
<dbReference type="Pfam" id="PF00293">
    <property type="entry name" value="NUDIX"/>
    <property type="match status" value="1"/>
</dbReference>
<evidence type="ECO:0000256" key="3">
    <source>
        <dbReference type="ARBA" id="ARBA00007275"/>
    </source>
</evidence>
<proteinExistence type="inferred from homology"/>
<accession>A0A1Z4C2H5</accession>
<dbReference type="EMBL" id="CP022129">
    <property type="protein sequence ID" value="ASF47722.1"/>
    <property type="molecule type" value="Genomic_DNA"/>
</dbReference>
<dbReference type="GO" id="GO:0005829">
    <property type="term" value="C:cytosol"/>
    <property type="evidence" value="ECO:0007669"/>
    <property type="project" value="TreeGrafter"/>
</dbReference>
<comment type="catalytic activity">
    <reaction evidence="1">
        <text>GDP-alpha-D-mannose + H2O = alpha-D-mannose 1-phosphate + GMP + 2 H(+)</text>
        <dbReference type="Rhea" id="RHEA:27978"/>
        <dbReference type="ChEBI" id="CHEBI:15377"/>
        <dbReference type="ChEBI" id="CHEBI:15378"/>
        <dbReference type="ChEBI" id="CHEBI:57527"/>
        <dbReference type="ChEBI" id="CHEBI:58115"/>
        <dbReference type="ChEBI" id="CHEBI:58409"/>
    </reaction>
</comment>
<dbReference type="GO" id="GO:0019693">
    <property type="term" value="P:ribose phosphate metabolic process"/>
    <property type="evidence" value="ECO:0007669"/>
    <property type="project" value="TreeGrafter"/>
</dbReference>
<dbReference type="InterPro" id="IPR015797">
    <property type="entry name" value="NUDIX_hydrolase-like_dom_sf"/>
</dbReference>
<dbReference type="GO" id="GO:0006753">
    <property type="term" value="P:nucleoside phosphate metabolic process"/>
    <property type="evidence" value="ECO:0007669"/>
    <property type="project" value="TreeGrafter"/>
</dbReference>
<evidence type="ECO:0000256" key="5">
    <source>
        <dbReference type="ARBA" id="ARBA00022801"/>
    </source>
</evidence>
<dbReference type="CDD" id="cd24161">
    <property type="entry name" value="NUDIX_ADPRase_Ndx2"/>
    <property type="match status" value="1"/>
</dbReference>
<evidence type="ECO:0000256" key="2">
    <source>
        <dbReference type="ARBA" id="ARBA00001946"/>
    </source>
</evidence>
<feature type="domain" description="Nudix hydrolase" evidence="8">
    <location>
        <begin position="43"/>
        <end position="171"/>
    </location>
</feature>
<dbReference type="OrthoDB" id="9806150at2"/>
<dbReference type="PANTHER" id="PTHR11839:SF18">
    <property type="entry name" value="NUDIX HYDROLASE DOMAIN-CONTAINING PROTEIN"/>
    <property type="match status" value="1"/>
</dbReference>
<evidence type="ECO:0000256" key="7">
    <source>
        <dbReference type="ARBA" id="ARBA00032272"/>
    </source>
</evidence>
<protein>
    <recommendedName>
        <fullName evidence="4">GDP-mannose pyrophosphatase</fullName>
    </recommendedName>
    <alternativeName>
        <fullName evidence="6">GDP-mannose hydrolase</fullName>
    </alternativeName>
    <alternativeName>
        <fullName evidence="7">GDPMK</fullName>
    </alternativeName>
</protein>
<evidence type="ECO:0000256" key="1">
    <source>
        <dbReference type="ARBA" id="ARBA00000847"/>
    </source>
</evidence>
<comment type="similarity">
    <text evidence="3">Belongs to the Nudix hydrolase family. NudK subfamily.</text>
</comment>
<organism evidence="9 10">
    <name type="scientific">Methylovulum psychrotolerans</name>
    <dbReference type="NCBI Taxonomy" id="1704499"/>
    <lineage>
        <taxon>Bacteria</taxon>
        <taxon>Pseudomonadati</taxon>
        <taxon>Pseudomonadota</taxon>
        <taxon>Gammaproteobacteria</taxon>
        <taxon>Methylococcales</taxon>
        <taxon>Methylococcaceae</taxon>
        <taxon>Methylovulum</taxon>
    </lineage>
</organism>
<dbReference type="SUPFAM" id="SSF55811">
    <property type="entry name" value="Nudix"/>
    <property type="match status" value="1"/>
</dbReference>
<dbReference type="KEGG" id="mpsy:CEK71_17525"/>
<evidence type="ECO:0000256" key="4">
    <source>
        <dbReference type="ARBA" id="ARBA00016377"/>
    </source>
</evidence>